<dbReference type="Gene3D" id="3.40.190.10">
    <property type="entry name" value="Periplasmic binding protein-like II"/>
    <property type="match status" value="1"/>
</dbReference>
<dbReference type="InterPro" id="IPR005064">
    <property type="entry name" value="BUG"/>
</dbReference>
<keyword evidence="4" id="KW-1185">Reference proteome</keyword>
<dbReference type="Pfam" id="PF03401">
    <property type="entry name" value="TctC"/>
    <property type="match status" value="1"/>
</dbReference>
<reference evidence="3 4" key="1">
    <citation type="submission" date="2024-03" db="EMBL/GenBank/DDBJ databases">
        <title>Novel species of the genus Variovorax.</title>
        <authorList>
            <person name="Liu Q."/>
            <person name="Xin Y.-H."/>
        </authorList>
    </citation>
    <scope>NUCLEOTIDE SEQUENCE [LARGE SCALE GENOMIC DNA]</scope>
    <source>
        <strain evidence="3 4">KACC 18900</strain>
    </source>
</reference>
<gene>
    <name evidence="3" type="ORF">WKW82_31450</name>
</gene>
<evidence type="ECO:0000313" key="3">
    <source>
        <dbReference type="EMBL" id="MEJ8851190.1"/>
    </source>
</evidence>
<dbReference type="InterPro" id="IPR042100">
    <property type="entry name" value="Bug_dom1"/>
</dbReference>
<dbReference type="EMBL" id="JBBKZT010000020">
    <property type="protein sequence ID" value="MEJ8851190.1"/>
    <property type="molecule type" value="Genomic_DNA"/>
</dbReference>
<evidence type="ECO:0000313" key="4">
    <source>
        <dbReference type="Proteomes" id="UP001385892"/>
    </source>
</evidence>
<feature type="signal peptide" evidence="2">
    <location>
        <begin position="1"/>
        <end position="32"/>
    </location>
</feature>
<dbReference type="CDD" id="cd07012">
    <property type="entry name" value="PBP2_Bug_TTT"/>
    <property type="match status" value="1"/>
</dbReference>
<feature type="chain" id="PRO_5047181749" evidence="2">
    <location>
        <begin position="33"/>
        <end position="330"/>
    </location>
</feature>
<dbReference type="PIRSF" id="PIRSF017082">
    <property type="entry name" value="YflP"/>
    <property type="match status" value="1"/>
</dbReference>
<evidence type="ECO:0000256" key="2">
    <source>
        <dbReference type="SAM" id="SignalP"/>
    </source>
</evidence>
<comment type="caution">
    <text evidence="3">The sequence shown here is derived from an EMBL/GenBank/DDBJ whole genome shotgun (WGS) entry which is preliminary data.</text>
</comment>
<dbReference type="Proteomes" id="UP001385892">
    <property type="component" value="Unassembled WGS sequence"/>
</dbReference>
<protein>
    <submittedName>
        <fullName evidence="3">Tripartite tricarboxylate transporter substrate binding protein</fullName>
    </submittedName>
</protein>
<dbReference type="SUPFAM" id="SSF53850">
    <property type="entry name" value="Periplasmic binding protein-like II"/>
    <property type="match status" value="1"/>
</dbReference>
<evidence type="ECO:0000256" key="1">
    <source>
        <dbReference type="ARBA" id="ARBA00006987"/>
    </source>
</evidence>
<dbReference type="Gene3D" id="3.40.190.150">
    <property type="entry name" value="Bordetella uptake gene, domain 1"/>
    <property type="match status" value="1"/>
</dbReference>
<keyword evidence="2" id="KW-0732">Signal</keyword>
<dbReference type="PANTHER" id="PTHR42928">
    <property type="entry name" value="TRICARBOXYLATE-BINDING PROTEIN"/>
    <property type="match status" value="1"/>
</dbReference>
<sequence length="330" mass="34799">MHSIVAKSSHSATRRLLLASVLAALLPTAALAQDFSAKPIRLMVGAPPGGALDLVARLISPGLSELLKTPVLVENKAGASGLINDDYVAKSPPDGFTLLIGAGTPVVVAPLTNQAKFNPVTDLVGINRVGLTAQTIAVNPSSGMKTLKDLVERARKGPVTLASNGNGGFPHLTIELLAQASRANIVHVPYKGAGPAINDALAGHVDGIVMDVSALYPYIQQDKLVSLAVTSDKHDQFLPNVPTVNEFLPGFAVMNWQGLFAPAKTPKPAIEAINAAFVKVLAREEVRAMLLKNAIVPAPMATPESFHQFVAGEYDRWGKLVKDKNIVVKE</sequence>
<name>A0ABU8WUG1_9BURK</name>
<dbReference type="RefSeq" id="WP_340346729.1">
    <property type="nucleotide sequence ID" value="NZ_JBBKZT010000020.1"/>
</dbReference>
<organism evidence="3 4">
    <name type="scientific">Variovorax rhizosphaerae</name>
    <dbReference type="NCBI Taxonomy" id="1836200"/>
    <lineage>
        <taxon>Bacteria</taxon>
        <taxon>Pseudomonadati</taxon>
        <taxon>Pseudomonadota</taxon>
        <taxon>Betaproteobacteria</taxon>
        <taxon>Burkholderiales</taxon>
        <taxon>Comamonadaceae</taxon>
        <taxon>Variovorax</taxon>
    </lineage>
</organism>
<dbReference type="PANTHER" id="PTHR42928:SF5">
    <property type="entry name" value="BLR1237 PROTEIN"/>
    <property type="match status" value="1"/>
</dbReference>
<comment type="similarity">
    <text evidence="1">Belongs to the UPF0065 (bug) family.</text>
</comment>
<proteinExistence type="inferred from homology"/>
<accession>A0ABU8WUG1</accession>